<comment type="pathway">
    <text evidence="14">Cell wall biogenesis; peptidoglycan biosynthesis.</text>
</comment>
<evidence type="ECO:0000256" key="13">
    <source>
        <dbReference type="ARBA" id="ARBA00047614"/>
    </source>
</evidence>
<keyword evidence="7 14" id="KW-0436">Ligase</keyword>
<evidence type="ECO:0000256" key="4">
    <source>
        <dbReference type="ARBA" id="ARBA00010871"/>
    </source>
</evidence>
<evidence type="ECO:0000256" key="6">
    <source>
        <dbReference type="ARBA" id="ARBA00022490"/>
    </source>
</evidence>
<dbReference type="PANTHER" id="PTHR23132:SF23">
    <property type="entry name" value="D-ALANINE--D-ALANINE LIGASE B"/>
    <property type="match status" value="1"/>
</dbReference>
<protein>
    <recommendedName>
        <fullName evidence="5 14">D-alanine--D-alanine ligase</fullName>
        <ecNumber evidence="5 14">6.3.2.4</ecNumber>
    </recommendedName>
    <alternativeName>
        <fullName evidence="14">D-Ala-D-Ala ligase</fullName>
    </alternativeName>
    <alternativeName>
        <fullName evidence="14">D-alanylalanine synthetase</fullName>
    </alternativeName>
</protein>
<dbReference type="PROSITE" id="PS50975">
    <property type="entry name" value="ATP_GRASP"/>
    <property type="match status" value="1"/>
</dbReference>
<evidence type="ECO:0000256" key="1">
    <source>
        <dbReference type="ARBA" id="ARBA00001936"/>
    </source>
</evidence>
<dbReference type="InterPro" id="IPR011095">
    <property type="entry name" value="Dala_Dala_lig_C"/>
</dbReference>
<keyword evidence="18" id="KW-1185">Reference proteome</keyword>
<evidence type="ECO:0000256" key="14">
    <source>
        <dbReference type="HAMAP-Rule" id="MF_00047"/>
    </source>
</evidence>
<evidence type="ECO:0000259" key="16">
    <source>
        <dbReference type="PROSITE" id="PS50975"/>
    </source>
</evidence>
<dbReference type="InterPro" id="IPR013815">
    <property type="entry name" value="ATP_grasp_subdomain_1"/>
</dbReference>
<evidence type="ECO:0000256" key="8">
    <source>
        <dbReference type="ARBA" id="ARBA00022741"/>
    </source>
</evidence>
<keyword evidence="11 14" id="KW-0573">Peptidoglycan synthesis</keyword>
<comment type="catalytic activity">
    <reaction evidence="13 14">
        <text>2 D-alanine + ATP = D-alanyl-D-alanine + ADP + phosphate + H(+)</text>
        <dbReference type="Rhea" id="RHEA:11224"/>
        <dbReference type="ChEBI" id="CHEBI:15378"/>
        <dbReference type="ChEBI" id="CHEBI:30616"/>
        <dbReference type="ChEBI" id="CHEBI:43474"/>
        <dbReference type="ChEBI" id="CHEBI:57416"/>
        <dbReference type="ChEBI" id="CHEBI:57822"/>
        <dbReference type="ChEBI" id="CHEBI:456216"/>
        <dbReference type="EC" id="6.3.2.4"/>
    </reaction>
</comment>
<feature type="domain" description="ATP-grasp" evidence="16">
    <location>
        <begin position="131"/>
        <end position="330"/>
    </location>
</feature>
<dbReference type="Gene3D" id="3.40.50.20">
    <property type="match status" value="1"/>
</dbReference>
<dbReference type="Pfam" id="PF01820">
    <property type="entry name" value="Dala_Dala_lig_N"/>
    <property type="match status" value="1"/>
</dbReference>
<evidence type="ECO:0000256" key="5">
    <source>
        <dbReference type="ARBA" id="ARBA00012216"/>
    </source>
</evidence>
<dbReference type="PIRSF" id="PIRSF039102">
    <property type="entry name" value="Ddl/VanB"/>
    <property type="match status" value="1"/>
</dbReference>
<keyword evidence="9 15" id="KW-0067">ATP-binding</keyword>
<evidence type="ECO:0000256" key="2">
    <source>
        <dbReference type="ARBA" id="ARBA00001946"/>
    </source>
</evidence>
<dbReference type="InterPro" id="IPR011761">
    <property type="entry name" value="ATP-grasp"/>
</dbReference>
<dbReference type="InterPro" id="IPR016185">
    <property type="entry name" value="PreATP-grasp_dom_sf"/>
</dbReference>
<dbReference type="PANTHER" id="PTHR23132">
    <property type="entry name" value="D-ALANINE--D-ALANINE LIGASE"/>
    <property type="match status" value="1"/>
</dbReference>
<keyword evidence="12 14" id="KW-0961">Cell wall biogenesis/degradation</keyword>
<organism evidence="17 18">
    <name type="scientific">Polaribacter ponticola</name>
    <dbReference type="NCBI Taxonomy" id="2978475"/>
    <lineage>
        <taxon>Bacteria</taxon>
        <taxon>Pseudomonadati</taxon>
        <taxon>Bacteroidota</taxon>
        <taxon>Flavobacteriia</taxon>
        <taxon>Flavobacteriales</taxon>
        <taxon>Flavobacteriaceae</taxon>
    </lineage>
</organism>
<evidence type="ECO:0000256" key="11">
    <source>
        <dbReference type="ARBA" id="ARBA00022984"/>
    </source>
</evidence>
<evidence type="ECO:0000256" key="3">
    <source>
        <dbReference type="ARBA" id="ARBA00004496"/>
    </source>
</evidence>
<dbReference type="Gene3D" id="3.30.1490.20">
    <property type="entry name" value="ATP-grasp fold, A domain"/>
    <property type="match status" value="1"/>
</dbReference>
<evidence type="ECO:0000256" key="7">
    <source>
        <dbReference type="ARBA" id="ARBA00022598"/>
    </source>
</evidence>
<proteinExistence type="inferred from homology"/>
<comment type="cofactor">
    <cofactor evidence="1">
        <name>Mn(2+)</name>
        <dbReference type="ChEBI" id="CHEBI:29035"/>
    </cofactor>
</comment>
<keyword evidence="6 14" id="KW-0963">Cytoplasm</keyword>
<dbReference type="NCBIfam" id="NF002527">
    <property type="entry name" value="PRK01966.1-3"/>
    <property type="match status" value="1"/>
</dbReference>
<dbReference type="Proteomes" id="UP001151478">
    <property type="component" value="Unassembled WGS sequence"/>
</dbReference>
<dbReference type="SUPFAM" id="SSF52440">
    <property type="entry name" value="PreATP-grasp domain"/>
    <property type="match status" value="1"/>
</dbReference>
<comment type="cofactor">
    <cofactor evidence="2">
        <name>Mg(2+)</name>
        <dbReference type="ChEBI" id="CHEBI:18420"/>
    </cofactor>
</comment>
<accession>A0ABT5S958</accession>
<evidence type="ECO:0000256" key="12">
    <source>
        <dbReference type="ARBA" id="ARBA00023316"/>
    </source>
</evidence>
<dbReference type="RefSeq" id="WP_274270376.1">
    <property type="nucleotide sequence ID" value="NZ_JAOSLC020000003.1"/>
</dbReference>
<evidence type="ECO:0000256" key="15">
    <source>
        <dbReference type="PROSITE-ProRule" id="PRU00409"/>
    </source>
</evidence>
<reference evidence="17" key="1">
    <citation type="submission" date="2023-02" db="EMBL/GenBank/DDBJ databases">
        <title>Polaribacter ponticola sp. nov., isolated from seawater.</title>
        <authorList>
            <person name="Baek J.H."/>
            <person name="Kim J.M."/>
            <person name="Choi D.G."/>
            <person name="Jeon C.O."/>
        </authorList>
    </citation>
    <scope>NUCLEOTIDE SEQUENCE</scope>
    <source>
        <strain evidence="17">MSW5</strain>
    </source>
</reference>
<dbReference type="NCBIfam" id="NF002378">
    <property type="entry name" value="PRK01372.1"/>
    <property type="match status" value="1"/>
</dbReference>
<keyword evidence="8 15" id="KW-0547">Nucleotide-binding</keyword>
<dbReference type="InterPro" id="IPR005905">
    <property type="entry name" value="D_ala_D_ala"/>
</dbReference>
<dbReference type="SUPFAM" id="SSF56059">
    <property type="entry name" value="Glutathione synthetase ATP-binding domain-like"/>
    <property type="match status" value="1"/>
</dbReference>
<dbReference type="EMBL" id="JAOSLC020000003">
    <property type="protein sequence ID" value="MDD7914652.1"/>
    <property type="molecule type" value="Genomic_DNA"/>
</dbReference>
<evidence type="ECO:0000256" key="10">
    <source>
        <dbReference type="ARBA" id="ARBA00022960"/>
    </source>
</evidence>
<comment type="subcellular location">
    <subcellularLocation>
        <location evidence="3 14">Cytoplasm</location>
    </subcellularLocation>
</comment>
<evidence type="ECO:0000313" key="17">
    <source>
        <dbReference type="EMBL" id="MDD7914652.1"/>
    </source>
</evidence>
<keyword evidence="10 14" id="KW-0133">Cell shape</keyword>
<dbReference type="EC" id="6.3.2.4" evidence="5 14"/>
<dbReference type="GO" id="GO:0008716">
    <property type="term" value="F:D-alanine-D-alanine ligase activity"/>
    <property type="evidence" value="ECO:0007669"/>
    <property type="project" value="UniProtKB-EC"/>
</dbReference>
<gene>
    <name evidence="14" type="primary">ddl</name>
    <name evidence="17" type="ORF">N5A56_009580</name>
</gene>
<dbReference type="Pfam" id="PF07478">
    <property type="entry name" value="Dala_Dala_lig_C"/>
    <property type="match status" value="1"/>
</dbReference>
<dbReference type="HAMAP" id="MF_00047">
    <property type="entry name" value="Dala_Dala_lig"/>
    <property type="match status" value="1"/>
</dbReference>
<dbReference type="Gene3D" id="3.30.470.20">
    <property type="entry name" value="ATP-grasp fold, B domain"/>
    <property type="match status" value="1"/>
</dbReference>
<comment type="function">
    <text evidence="14">Cell wall formation.</text>
</comment>
<dbReference type="InterPro" id="IPR011127">
    <property type="entry name" value="Dala_Dala_lig_N"/>
</dbReference>
<comment type="caution">
    <text evidence="17">The sequence shown here is derived from an EMBL/GenBank/DDBJ whole genome shotgun (WGS) entry which is preliminary data.</text>
</comment>
<comment type="similarity">
    <text evidence="4 14">Belongs to the D-alanine--D-alanine ligase family.</text>
</comment>
<dbReference type="InterPro" id="IPR000291">
    <property type="entry name" value="D-Ala_lig_Van_CS"/>
</dbReference>
<dbReference type="PROSITE" id="PS00844">
    <property type="entry name" value="DALA_DALA_LIGASE_2"/>
    <property type="match status" value="1"/>
</dbReference>
<sequence>MINLFYYFRIDEKNIAIVMGGFSSEVNISLKSGNVVYNHLNKNKYQAFRVHILKEKWVALDDDNNEYFINKNDFSFVLNKTKITFDCVFNAIHGNPGENGELLAYFNLIGLKHTSAPFYQMSLTFNKRDTLSVVKEYGIKTAVSIYLNKGDVVNLDKIISKVGLPCFVKPNNAGSSYGISKAHTKEDILPAIETAYKEDSEILIESFLDGIEVSVGVIQYKGATKVLPITEIVSENDFFDYEAKYEGKSQEITPARISAEEQNRVEVVAEKVYNILNMSGFSRSEYIFVDGEPYFLEMNTVPGMTEESILPQQAKAADISLSELFESAIVSACG</sequence>
<evidence type="ECO:0000313" key="18">
    <source>
        <dbReference type="Proteomes" id="UP001151478"/>
    </source>
</evidence>
<name>A0ABT5S958_9FLAO</name>
<evidence type="ECO:0000256" key="9">
    <source>
        <dbReference type="ARBA" id="ARBA00022840"/>
    </source>
</evidence>